<gene>
    <name evidence="1" type="ORF">ACFQ21_14425</name>
</gene>
<sequence>MKVAEIKNEIQKLVETENNPDILNNVYEILEKAQQEARIKEAIIEGALKAEEDIKAGRVYSSEEF</sequence>
<comment type="caution">
    <text evidence="1">The sequence shown here is derived from an EMBL/GenBank/DDBJ whole genome shotgun (WGS) entry which is preliminary data.</text>
</comment>
<evidence type="ECO:0000313" key="2">
    <source>
        <dbReference type="Proteomes" id="UP001597112"/>
    </source>
</evidence>
<dbReference type="EMBL" id="JBHTKA010000004">
    <property type="protein sequence ID" value="MFD1000517.1"/>
    <property type="molecule type" value="Genomic_DNA"/>
</dbReference>
<protein>
    <submittedName>
        <fullName evidence="1">Uncharacterized protein</fullName>
    </submittedName>
</protein>
<dbReference type="RefSeq" id="WP_377579957.1">
    <property type="nucleotide sequence ID" value="NZ_JBHTKA010000004.1"/>
</dbReference>
<organism evidence="1 2">
    <name type="scientific">Ohtaekwangia kribbensis</name>
    <dbReference type="NCBI Taxonomy" id="688913"/>
    <lineage>
        <taxon>Bacteria</taxon>
        <taxon>Pseudomonadati</taxon>
        <taxon>Bacteroidota</taxon>
        <taxon>Cytophagia</taxon>
        <taxon>Cytophagales</taxon>
        <taxon>Fulvivirgaceae</taxon>
        <taxon>Ohtaekwangia</taxon>
    </lineage>
</organism>
<dbReference type="Proteomes" id="UP001597112">
    <property type="component" value="Unassembled WGS sequence"/>
</dbReference>
<proteinExistence type="predicted"/>
<name>A0ABW3K2L3_9BACT</name>
<accession>A0ABW3K2L3</accession>
<reference evidence="2" key="1">
    <citation type="journal article" date="2019" name="Int. J. Syst. Evol. Microbiol.">
        <title>The Global Catalogue of Microorganisms (GCM) 10K type strain sequencing project: providing services to taxonomists for standard genome sequencing and annotation.</title>
        <authorList>
            <consortium name="The Broad Institute Genomics Platform"/>
            <consortium name="The Broad Institute Genome Sequencing Center for Infectious Disease"/>
            <person name="Wu L."/>
            <person name="Ma J."/>
        </authorList>
    </citation>
    <scope>NUCLEOTIDE SEQUENCE [LARGE SCALE GENOMIC DNA]</scope>
    <source>
        <strain evidence="2">CCUG 58938</strain>
    </source>
</reference>
<keyword evidence="2" id="KW-1185">Reference proteome</keyword>
<evidence type="ECO:0000313" key="1">
    <source>
        <dbReference type="EMBL" id="MFD1000517.1"/>
    </source>
</evidence>